<dbReference type="InterPro" id="IPR001611">
    <property type="entry name" value="Leu-rich_rpt"/>
</dbReference>
<organism evidence="3 4">
    <name type="scientific">Hibiscus sabdariffa</name>
    <name type="common">roselle</name>
    <dbReference type="NCBI Taxonomy" id="183260"/>
    <lineage>
        <taxon>Eukaryota</taxon>
        <taxon>Viridiplantae</taxon>
        <taxon>Streptophyta</taxon>
        <taxon>Embryophyta</taxon>
        <taxon>Tracheophyta</taxon>
        <taxon>Spermatophyta</taxon>
        <taxon>Magnoliopsida</taxon>
        <taxon>eudicotyledons</taxon>
        <taxon>Gunneridae</taxon>
        <taxon>Pentapetalae</taxon>
        <taxon>rosids</taxon>
        <taxon>malvids</taxon>
        <taxon>Malvales</taxon>
        <taxon>Malvaceae</taxon>
        <taxon>Malvoideae</taxon>
        <taxon>Hibiscus</taxon>
    </lineage>
</organism>
<proteinExistence type="predicted"/>
<dbReference type="Gene3D" id="3.80.10.10">
    <property type="entry name" value="Ribonuclease Inhibitor"/>
    <property type="match status" value="1"/>
</dbReference>
<gene>
    <name evidence="3" type="ORF">V6N11_000208</name>
</gene>
<evidence type="ECO:0000256" key="1">
    <source>
        <dbReference type="ARBA" id="ARBA00022614"/>
    </source>
</evidence>
<dbReference type="PROSITE" id="PS51450">
    <property type="entry name" value="LRR"/>
    <property type="match status" value="1"/>
</dbReference>
<dbReference type="PANTHER" id="PTHR48051">
    <property type="match status" value="1"/>
</dbReference>
<evidence type="ECO:0000256" key="2">
    <source>
        <dbReference type="ARBA" id="ARBA00022737"/>
    </source>
</evidence>
<dbReference type="Proteomes" id="UP001396334">
    <property type="component" value="Unassembled WGS sequence"/>
</dbReference>
<comment type="caution">
    <text evidence="3">The sequence shown here is derived from an EMBL/GenBank/DDBJ whole genome shotgun (WGS) entry which is preliminary data.</text>
</comment>
<name>A0ABR2NP82_9ROSI</name>
<dbReference type="InterPro" id="IPR032675">
    <property type="entry name" value="LRR_dom_sf"/>
</dbReference>
<dbReference type="InterPro" id="IPR050216">
    <property type="entry name" value="LRR_domain-containing"/>
</dbReference>
<evidence type="ECO:0000313" key="4">
    <source>
        <dbReference type="Proteomes" id="UP001396334"/>
    </source>
</evidence>
<dbReference type="SUPFAM" id="SSF52058">
    <property type="entry name" value="L domain-like"/>
    <property type="match status" value="1"/>
</dbReference>
<accession>A0ABR2NP82</accession>
<protein>
    <submittedName>
        <fullName evidence="3">Uncharacterized protein</fullName>
    </submittedName>
</protein>
<keyword evidence="2" id="KW-0677">Repeat</keyword>
<keyword evidence="4" id="KW-1185">Reference proteome</keyword>
<evidence type="ECO:0000313" key="3">
    <source>
        <dbReference type="EMBL" id="KAK8977881.1"/>
    </source>
</evidence>
<dbReference type="PANTHER" id="PTHR48051:SF1">
    <property type="entry name" value="RAS SUPPRESSOR PROTEIN 1"/>
    <property type="match status" value="1"/>
</dbReference>
<keyword evidence="1" id="KW-0433">Leucine-rich repeat</keyword>
<dbReference type="EMBL" id="JBBPBN010000116">
    <property type="protein sequence ID" value="KAK8977881.1"/>
    <property type="molecule type" value="Genomic_DNA"/>
</dbReference>
<sequence>MALMLPLSLGSISSRELNLRDCNLLHITSEISCLSSLEDLDLSGNSFVTIPSLLARLSKLQSLILKDCGELKSLPELPTNIESKNVDGCDALELVSNPSKASEGRLIRSLLFSKNLVLKYSWCFLVTKQPVFYFAGKQSYQHVTKDRLFLRDFSRDKLHPTSMEEKCGESETVDLATSNCSNREWGELELSFKPSFSRYYAKVKHCGVRIVYEKDLEDVQLMKDMKENSASDGSIANGSIEAETEAKATPDGNPLQLSNVAVRCTSWAMSSYPVVMPVHHNINMGIEVKAK</sequence>
<reference evidence="3 4" key="1">
    <citation type="journal article" date="2024" name="G3 (Bethesda)">
        <title>Genome assembly of Hibiscus sabdariffa L. provides insights into metabolisms of medicinal natural products.</title>
        <authorList>
            <person name="Kim T."/>
        </authorList>
    </citation>
    <scope>NUCLEOTIDE SEQUENCE [LARGE SCALE GENOMIC DNA]</scope>
    <source>
        <strain evidence="3">TK-2024</strain>
        <tissue evidence="3">Old leaves</tissue>
    </source>
</reference>